<protein>
    <submittedName>
        <fullName evidence="6">Ribosome recycling factor</fullName>
    </submittedName>
</protein>
<dbReference type="GO" id="GO:0006412">
    <property type="term" value="P:translation"/>
    <property type="evidence" value="ECO:0007669"/>
    <property type="project" value="UniProtKB-KW"/>
</dbReference>
<dbReference type="InterPro" id="IPR036191">
    <property type="entry name" value="RRF_sf"/>
</dbReference>
<feature type="chain" id="PRO_5043864916" evidence="4">
    <location>
        <begin position="26"/>
        <end position="425"/>
    </location>
</feature>
<dbReference type="PANTHER" id="PTHR20982:SF3">
    <property type="entry name" value="MITOCHONDRIAL RIBOSOME RECYCLING FACTOR PSEUDO 1"/>
    <property type="match status" value="1"/>
</dbReference>
<feature type="signal peptide" evidence="4">
    <location>
        <begin position="1"/>
        <end position="25"/>
    </location>
</feature>
<evidence type="ECO:0000256" key="1">
    <source>
        <dbReference type="ARBA" id="ARBA00005912"/>
    </source>
</evidence>
<keyword evidence="4" id="KW-0732">Signal</keyword>
<dbReference type="InterPro" id="IPR023584">
    <property type="entry name" value="Ribosome_recyc_fac_dom"/>
</dbReference>
<dbReference type="Pfam" id="PF01765">
    <property type="entry name" value="RRF"/>
    <property type="match status" value="1"/>
</dbReference>
<sequence length="425" mass="46389">MARPGPPLCLVAAAAAVLCLGALDALGMSSSARVPAFLSWRGVAQPRLMRPMGAGGKKKGRRREDRDDSDEDGGEPGAVSQAELEAVFATLRGKIKDAEEFLGAKISRLALHRATPSMLESLTVELPGESREKRLQHVGRIMSKGPYELHVVPFAPGHLDAVFVGLSTKLVDYKVTMLPDRVSVVVPSMTEAMVRQARAVVKETQNEVKAQVRTARQATLKKLKRMHEGLSDDMYYRQQKEVDAEVKKGEQRLDQVANDALPRRLVGRHYVHSVHGGCEYDPLVFVEYLDLVDIGVDQVPLVQLGRCRVSSLRGAHGYAEDAVNQQRHPLRRYPGDLPCVALVAGSGRPTEHVPVLGREQEHPEGDAQGEYAEAVPVGDVARLVELANLAAAQPDASEVLIVPEGSLLPSAALLTHCMRKLERYE</sequence>
<gene>
    <name evidence="6" type="ORF">BcabD6B2_51370</name>
</gene>
<name>A0AAV4M0V6_BABCB</name>
<comment type="similarity">
    <text evidence="1">Belongs to the RRF family.</text>
</comment>
<dbReference type="AlphaFoldDB" id="A0AAV4M0V6"/>
<dbReference type="GO" id="GO:0005739">
    <property type="term" value="C:mitochondrion"/>
    <property type="evidence" value="ECO:0007669"/>
    <property type="project" value="TreeGrafter"/>
</dbReference>
<accession>A0AAV4M0V6</accession>
<evidence type="ECO:0000256" key="2">
    <source>
        <dbReference type="ARBA" id="ARBA00022917"/>
    </source>
</evidence>
<feature type="region of interest" description="Disordered" evidence="3">
    <location>
        <begin position="48"/>
        <end position="79"/>
    </location>
</feature>
<reference evidence="6 7" key="1">
    <citation type="submission" date="2021-06" db="EMBL/GenBank/DDBJ databases">
        <title>Genome sequence of Babesia caballi.</title>
        <authorList>
            <person name="Yamagishi J."/>
            <person name="Kidaka T."/>
            <person name="Ochi A."/>
        </authorList>
    </citation>
    <scope>NUCLEOTIDE SEQUENCE [LARGE SCALE GENOMIC DNA]</scope>
    <source>
        <strain evidence="6">USDA-D6B2</strain>
    </source>
</reference>
<dbReference type="Gene3D" id="1.10.132.20">
    <property type="entry name" value="Ribosome-recycling factor"/>
    <property type="match status" value="1"/>
</dbReference>
<dbReference type="InterPro" id="IPR002661">
    <property type="entry name" value="Ribosome_recyc_fac"/>
</dbReference>
<comment type="caution">
    <text evidence="6">The sequence shown here is derived from an EMBL/GenBank/DDBJ whole genome shotgun (WGS) entry which is preliminary data.</text>
</comment>
<dbReference type="SUPFAM" id="SSF55194">
    <property type="entry name" value="Ribosome recycling factor, RRF"/>
    <property type="match status" value="1"/>
</dbReference>
<evidence type="ECO:0000313" key="6">
    <source>
        <dbReference type="EMBL" id="GIX65702.1"/>
    </source>
</evidence>
<keyword evidence="7" id="KW-1185">Reference proteome</keyword>
<organism evidence="6 7">
    <name type="scientific">Babesia caballi</name>
    <dbReference type="NCBI Taxonomy" id="5871"/>
    <lineage>
        <taxon>Eukaryota</taxon>
        <taxon>Sar</taxon>
        <taxon>Alveolata</taxon>
        <taxon>Apicomplexa</taxon>
        <taxon>Aconoidasida</taxon>
        <taxon>Piroplasmida</taxon>
        <taxon>Babesiidae</taxon>
        <taxon>Babesia</taxon>
    </lineage>
</organism>
<evidence type="ECO:0000259" key="5">
    <source>
        <dbReference type="Pfam" id="PF01765"/>
    </source>
</evidence>
<dbReference type="RefSeq" id="XP_067717771.1">
    <property type="nucleotide sequence ID" value="XM_067861670.1"/>
</dbReference>
<evidence type="ECO:0000256" key="4">
    <source>
        <dbReference type="SAM" id="SignalP"/>
    </source>
</evidence>
<evidence type="ECO:0000256" key="3">
    <source>
        <dbReference type="SAM" id="MobiDB-lite"/>
    </source>
</evidence>
<dbReference type="Gene3D" id="3.30.1360.40">
    <property type="match status" value="1"/>
</dbReference>
<dbReference type="GO" id="GO:0043023">
    <property type="term" value="F:ribosomal large subunit binding"/>
    <property type="evidence" value="ECO:0007669"/>
    <property type="project" value="TreeGrafter"/>
</dbReference>
<keyword evidence="2" id="KW-0648">Protein biosynthesis</keyword>
<evidence type="ECO:0000313" key="7">
    <source>
        <dbReference type="Proteomes" id="UP001497744"/>
    </source>
</evidence>
<dbReference type="PANTHER" id="PTHR20982">
    <property type="entry name" value="RIBOSOME RECYCLING FACTOR"/>
    <property type="match status" value="1"/>
</dbReference>
<dbReference type="GeneID" id="94197183"/>
<proteinExistence type="inferred from homology"/>
<dbReference type="EMBL" id="BPLF01000005">
    <property type="protein sequence ID" value="GIX65702.1"/>
    <property type="molecule type" value="Genomic_DNA"/>
</dbReference>
<feature type="domain" description="Ribosome recycling factor" evidence="5">
    <location>
        <begin position="105"/>
        <end position="258"/>
    </location>
</feature>
<dbReference type="Proteomes" id="UP001497744">
    <property type="component" value="Unassembled WGS sequence"/>
</dbReference>